<feature type="compositionally biased region" description="Basic residues" evidence="1">
    <location>
        <begin position="21"/>
        <end position="31"/>
    </location>
</feature>
<evidence type="ECO:0000313" key="3">
    <source>
        <dbReference type="Proteomes" id="UP000233769"/>
    </source>
</evidence>
<name>A0A2N9ANL8_METEX</name>
<feature type="compositionally biased region" description="Low complexity" evidence="1">
    <location>
        <begin position="70"/>
        <end position="79"/>
    </location>
</feature>
<organism evidence="2 3">
    <name type="scientific">Methylorubrum extorquens</name>
    <name type="common">Methylobacterium dichloromethanicum</name>
    <name type="synonym">Methylobacterium extorquens</name>
    <dbReference type="NCBI Taxonomy" id="408"/>
    <lineage>
        <taxon>Bacteria</taxon>
        <taxon>Pseudomonadati</taxon>
        <taxon>Pseudomonadota</taxon>
        <taxon>Alphaproteobacteria</taxon>
        <taxon>Hyphomicrobiales</taxon>
        <taxon>Methylobacteriaceae</taxon>
        <taxon>Methylorubrum</taxon>
    </lineage>
</organism>
<dbReference type="AlphaFoldDB" id="A0A2N9ANL8"/>
<proteinExistence type="predicted"/>
<feature type="region of interest" description="Disordered" evidence="1">
    <location>
        <begin position="14"/>
        <end position="104"/>
    </location>
</feature>
<reference evidence="3" key="1">
    <citation type="submission" date="2017-10" db="EMBL/GenBank/DDBJ databases">
        <authorList>
            <person name="Regsiter A."/>
            <person name="William W."/>
        </authorList>
    </citation>
    <scope>NUCLEOTIDE SEQUENCE [LARGE SCALE GENOMIC DNA]</scope>
</reference>
<evidence type="ECO:0000256" key="1">
    <source>
        <dbReference type="SAM" id="MobiDB-lite"/>
    </source>
</evidence>
<protein>
    <submittedName>
        <fullName evidence="2">Uncharacterized protein</fullName>
    </submittedName>
</protein>
<evidence type="ECO:0000313" key="2">
    <source>
        <dbReference type="EMBL" id="SOR28909.1"/>
    </source>
</evidence>
<dbReference type="Proteomes" id="UP000233769">
    <property type="component" value="Chromosome tk0001"/>
</dbReference>
<gene>
    <name evidence="2" type="ORF">TK0001_2307</name>
</gene>
<sequence length="130" mass="14195">MWFSIATDAWTRCAPSPKPRPIWRGRARAGPRPRLPASRLPTPSMWTRRAPASRRPSARSRNSGPPPLFRPQTPAAAPAEPRPAPPGALRARWSLDAPGNEAECDKEGQGLRSLCPLVRPALLVFAPLDP</sequence>
<accession>A0A2N9ANL8</accession>
<dbReference type="EMBL" id="LT962688">
    <property type="protein sequence ID" value="SOR28909.1"/>
    <property type="molecule type" value="Genomic_DNA"/>
</dbReference>
<feature type="compositionally biased region" description="Low complexity" evidence="1">
    <location>
        <begin position="32"/>
        <end position="63"/>
    </location>
</feature>